<feature type="compositionally biased region" description="Basic and acidic residues" evidence="2">
    <location>
        <begin position="167"/>
        <end position="189"/>
    </location>
</feature>
<comment type="caution">
    <text evidence="5">The sequence shown here is derived from an EMBL/GenBank/DDBJ whole genome shotgun (WGS) entry which is preliminary data.</text>
</comment>
<feature type="chain" id="PRO_5008905728" evidence="3">
    <location>
        <begin position="22"/>
        <end position="199"/>
    </location>
</feature>
<dbReference type="AlphaFoldDB" id="A0A1D2NLJ5"/>
<dbReference type="InterPro" id="IPR019545">
    <property type="entry name" value="DM13_domain"/>
</dbReference>
<dbReference type="PANTHER" id="PTHR24036:SF5">
    <property type="entry name" value="THROMBOMODULIN"/>
    <property type="match status" value="1"/>
</dbReference>
<dbReference type="OrthoDB" id="5854379at2759"/>
<evidence type="ECO:0000256" key="3">
    <source>
        <dbReference type="SAM" id="SignalP"/>
    </source>
</evidence>
<evidence type="ECO:0000313" key="5">
    <source>
        <dbReference type="EMBL" id="ODN06079.1"/>
    </source>
</evidence>
<reference evidence="5 6" key="1">
    <citation type="journal article" date="2016" name="Genome Biol. Evol.">
        <title>Gene Family Evolution Reflects Adaptation to Soil Environmental Stressors in the Genome of the Collembolan Orchesella cincta.</title>
        <authorList>
            <person name="Faddeeva-Vakhrusheva A."/>
            <person name="Derks M.F."/>
            <person name="Anvar S.Y."/>
            <person name="Agamennone V."/>
            <person name="Suring W."/>
            <person name="Smit S."/>
            <person name="van Straalen N.M."/>
            <person name="Roelofs D."/>
        </authorList>
    </citation>
    <scope>NUCLEOTIDE SEQUENCE [LARGE SCALE GENOMIC DNA]</scope>
    <source>
        <tissue evidence="5">Mixed pool</tissue>
    </source>
</reference>
<feature type="domain" description="DM13" evidence="4">
    <location>
        <begin position="26"/>
        <end position="138"/>
    </location>
</feature>
<feature type="signal peptide" evidence="3">
    <location>
        <begin position="1"/>
        <end position="21"/>
    </location>
</feature>
<sequence length="199" mass="22584">MELFYLLALVLGVLLISGIHAQMDLGKLETWDNFNDVDSEMITMMAPNKLMIRKFEYNGDGPAAWFMIGKEKDDYNEEFANLDGVIIPDEDGGCDRLGRYDGEDIMLTLPKDMKFTDYDYFSVFCIPFSHNFGYIRLRRDAVFNATEQPLVATVADQIAAAAAGPEAEPKTIEECEQDPEPRGENDGNVRRRRKKGNKH</sequence>
<name>A0A1D2NLJ5_ORCCI</name>
<dbReference type="InterPro" id="IPR052126">
    <property type="entry name" value="Spindle_Org/Thrombomodulin"/>
</dbReference>
<dbReference type="OMA" id="KFTDYDY"/>
<proteinExistence type="predicted"/>
<keyword evidence="6" id="KW-1185">Reference proteome</keyword>
<feature type="compositionally biased region" description="Basic residues" evidence="2">
    <location>
        <begin position="190"/>
        <end position="199"/>
    </location>
</feature>
<dbReference type="PANTHER" id="PTHR24036">
    <property type="entry name" value="SKELETOR-RELATED"/>
    <property type="match status" value="1"/>
</dbReference>
<feature type="region of interest" description="Disordered" evidence="2">
    <location>
        <begin position="162"/>
        <end position="199"/>
    </location>
</feature>
<dbReference type="EMBL" id="LJIJ01000011">
    <property type="protein sequence ID" value="ODN06079.1"/>
    <property type="molecule type" value="Genomic_DNA"/>
</dbReference>
<keyword evidence="3" id="KW-0732">Signal</keyword>
<dbReference type="Proteomes" id="UP000094527">
    <property type="component" value="Unassembled WGS sequence"/>
</dbReference>
<accession>A0A1D2NLJ5</accession>
<dbReference type="SMART" id="SM00686">
    <property type="entry name" value="DM13"/>
    <property type="match status" value="1"/>
</dbReference>
<organism evidence="5 6">
    <name type="scientific">Orchesella cincta</name>
    <name type="common">Springtail</name>
    <name type="synonym">Podura cincta</name>
    <dbReference type="NCBI Taxonomy" id="48709"/>
    <lineage>
        <taxon>Eukaryota</taxon>
        <taxon>Metazoa</taxon>
        <taxon>Ecdysozoa</taxon>
        <taxon>Arthropoda</taxon>
        <taxon>Hexapoda</taxon>
        <taxon>Collembola</taxon>
        <taxon>Entomobryomorpha</taxon>
        <taxon>Entomobryoidea</taxon>
        <taxon>Orchesellidae</taxon>
        <taxon>Orchesellinae</taxon>
        <taxon>Orchesella</taxon>
    </lineage>
</organism>
<evidence type="ECO:0000256" key="2">
    <source>
        <dbReference type="SAM" id="MobiDB-lite"/>
    </source>
</evidence>
<evidence type="ECO:0000256" key="1">
    <source>
        <dbReference type="ARBA" id="ARBA00022737"/>
    </source>
</evidence>
<keyword evidence="1" id="KW-0677">Repeat</keyword>
<evidence type="ECO:0000313" key="6">
    <source>
        <dbReference type="Proteomes" id="UP000094527"/>
    </source>
</evidence>
<protein>
    <submittedName>
        <fullName evidence="5">Protein Skeletor, isoforms B/C</fullName>
    </submittedName>
</protein>
<dbReference type="Pfam" id="PF10517">
    <property type="entry name" value="DM13"/>
    <property type="match status" value="1"/>
</dbReference>
<dbReference type="PROSITE" id="PS51549">
    <property type="entry name" value="DM13"/>
    <property type="match status" value="1"/>
</dbReference>
<gene>
    <name evidence="5" type="ORF">Ocin01_00630</name>
</gene>
<evidence type="ECO:0000259" key="4">
    <source>
        <dbReference type="PROSITE" id="PS51549"/>
    </source>
</evidence>